<dbReference type="Gene3D" id="3.40.50.1820">
    <property type="entry name" value="alpha/beta hydrolase"/>
    <property type="match status" value="1"/>
</dbReference>
<evidence type="ECO:0000256" key="2">
    <source>
        <dbReference type="SAM" id="Phobius"/>
    </source>
</evidence>
<evidence type="ECO:0000313" key="6">
    <source>
        <dbReference type="Proteomes" id="UP000597444"/>
    </source>
</evidence>
<dbReference type="Proteomes" id="UP000597444">
    <property type="component" value="Unassembled WGS sequence"/>
</dbReference>
<dbReference type="PANTHER" id="PTHR43798">
    <property type="entry name" value="MONOACYLGLYCEROL LIPASE"/>
    <property type="match status" value="1"/>
</dbReference>
<dbReference type="InterPro" id="IPR050266">
    <property type="entry name" value="AB_hydrolase_sf"/>
</dbReference>
<dbReference type="Pfam" id="PF08386">
    <property type="entry name" value="Abhydrolase_4"/>
    <property type="match status" value="1"/>
</dbReference>
<gene>
    <name evidence="5" type="ORF">KSF_041440</name>
</gene>
<reference evidence="5" key="1">
    <citation type="submission" date="2020-10" db="EMBL/GenBank/DDBJ databases">
        <title>Taxonomic study of unclassified bacteria belonging to the class Ktedonobacteria.</title>
        <authorList>
            <person name="Yabe S."/>
            <person name="Wang C.M."/>
            <person name="Zheng Y."/>
            <person name="Sakai Y."/>
            <person name="Cavaletti L."/>
            <person name="Monciardini P."/>
            <person name="Donadio S."/>
        </authorList>
    </citation>
    <scope>NUCLEOTIDE SEQUENCE</scope>
    <source>
        <strain evidence="5">ID150040</strain>
    </source>
</reference>
<dbReference type="InterPro" id="IPR013595">
    <property type="entry name" value="Pept_S33_TAP-like_C"/>
</dbReference>
<name>A0A8J3IPK6_9CHLR</name>
<accession>A0A8J3IPK6</accession>
<dbReference type="AlphaFoldDB" id="A0A8J3IPK6"/>
<dbReference type="InterPro" id="IPR029058">
    <property type="entry name" value="AB_hydrolase_fold"/>
</dbReference>
<feature type="domain" description="AB hydrolase-1" evidence="3">
    <location>
        <begin position="234"/>
        <end position="360"/>
    </location>
</feature>
<evidence type="ECO:0008006" key="7">
    <source>
        <dbReference type="Google" id="ProtNLM"/>
    </source>
</evidence>
<dbReference type="SUPFAM" id="SSF53474">
    <property type="entry name" value="alpha/beta-Hydrolases"/>
    <property type="match status" value="1"/>
</dbReference>
<keyword evidence="2" id="KW-0812">Transmembrane</keyword>
<keyword evidence="2" id="KW-1133">Transmembrane helix</keyword>
<evidence type="ECO:0000313" key="5">
    <source>
        <dbReference type="EMBL" id="GHO94096.1"/>
    </source>
</evidence>
<feature type="domain" description="Peptidase S33 tripeptidyl aminopeptidase-like C-terminal" evidence="4">
    <location>
        <begin position="516"/>
        <end position="602"/>
    </location>
</feature>
<dbReference type="InterPro" id="IPR000073">
    <property type="entry name" value="AB_hydrolase_1"/>
</dbReference>
<dbReference type="GO" id="GO:0016020">
    <property type="term" value="C:membrane"/>
    <property type="evidence" value="ECO:0007669"/>
    <property type="project" value="TreeGrafter"/>
</dbReference>
<proteinExistence type="predicted"/>
<organism evidence="5 6">
    <name type="scientific">Reticulibacter mediterranei</name>
    <dbReference type="NCBI Taxonomy" id="2778369"/>
    <lineage>
        <taxon>Bacteria</taxon>
        <taxon>Bacillati</taxon>
        <taxon>Chloroflexota</taxon>
        <taxon>Ktedonobacteria</taxon>
        <taxon>Ktedonobacterales</taxon>
        <taxon>Reticulibacteraceae</taxon>
        <taxon>Reticulibacter</taxon>
    </lineage>
</organism>
<protein>
    <recommendedName>
        <fullName evidence="7">Alpha/beta hydrolase</fullName>
    </recommendedName>
</protein>
<dbReference type="Pfam" id="PF00561">
    <property type="entry name" value="Abhydrolase_1"/>
    <property type="match status" value="1"/>
</dbReference>
<evidence type="ECO:0000256" key="1">
    <source>
        <dbReference type="SAM" id="MobiDB-lite"/>
    </source>
</evidence>
<feature type="transmembrane region" description="Helical" evidence="2">
    <location>
        <begin position="98"/>
        <end position="122"/>
    </location>
</feature>
<keyword evidence="2" id="KW-0472">Membrane</keyword>
<sequence>MADNNDTNNSNIQYDDFPDYTLIDANIPYREYAPPVRPGNNGQQARPGIPPARGEMMYPPYPPANGAVPGQRPPLTPSPFLPHPVPRPTPPQPPSMKWVYMAAGILGVVLVITAATSGLLFYRQQNATQTAHMQATATAKAIPTPTYKVSYHATSCPFTPASGITEGKDVTCGFLTVPENRDQPHGKTIQLAVAIFKGSGNDASSIPDFYLTGGPGGGVLSDFGPYITSGNLRRITLSHDLILLDQRGTGYSRPALDCSEFTNLENSTANETLTNTQENKLYVQAAQKCRDRLTKSGIDLNMYTTIANATDVHDLIGALGYKQVNLYGVSYGTRLALTVMRLFPGDIRSVILDSTVPTQSNLFTALPAVTQHAFDVLFHGCQINAHCNTANPQVEDIFYKLVTRMNAHPISFQDAQYGPVQLSGDGLASWLFGAQYITRLIPLLPSVIMQINEGNYKLISQYYGYVEYSGGISYGMYYSVECGEDLAFLKPQDLVNAANVARPEIRAGLLANIQDSYDVCQIWGQKPVPSVQKQPVTSSLPTLILSGEYDPITPPSNGKAAQTTLSNSFFYQFPATGHGVFYTDTCPDTIMMDFLRQPTEKPDSGCIAVMPEPNFQ</sequence>
<evidence type="ECO:0000259" key="4">
    <source>
        <dbReference type="Pfam" id="PF08386"/>
    </source>
</evidence>
<evidence type="ECO:0000259" key="3">
    <source>
        <dbReference type="Pfam" id="PF00561"/>
    </source>
</evidence>
<dbReference type="PANTHER" id="PTHR43798:SF27">
    <property type="entry name" value="HYDROLASE ALPHA_BETA HYDROLASE FOLD FAMILY"/>
    <property type="match status" value="1"/>
</dbReference>
<dbReference type="RefSeq" id="WP_220204854.1">
    <property type="nucleotide sequence ID" value="NZ_BNJK01000001.1"/>
</dbReference>
<comment type="caution">
    <text evidence="5">The sequence shown here is derived from an EMBL/GenBank/DDBJ whole genome shotgun (WGS) entry which is preliminary data.</text>
</comment>
<keyword evidence="6" id="KW-1185">Reference proteome</keyword>
<dbReference type="EMBL" id="BNJK01000001">
    <property type="protein sequence ID" value="GHO94096.1"/>
    <property type="molecule type" value="Genomic_DNA"/>
</dbReference>
<feature type="region of interest" description="Disordered" evidence="1">
    <location>
        <begin position="33"/>
        <end position="55"/>
    </location>
</feature>